<evidence type="ECO:0000313" key="2">
    <source>
        <dbReference type="Proteomes" id="UP000283975"/>
    </source>
</evidence>
<comment type="caution">
    <text evidence="1">The sequence shown here is derived from an EMBL/GenBank/DDBJ whole genome shotgun (WGS) entry which is preliminary data.</text>
</comment>
<dbReference type="EMBL" id="QSHZ01000060">
    <property type="protein sequence ID" value="RHC46667.1"/>
    <property type="molecule type" value="Genomic_DNA"/>
</dbReference>
<reference evidence="1 2" key="1">
    <citation type="submission" date="2018-08" db="EMBL/GenBank/DDBJ databases">
        <title>A genome reference for cultivated species of the human gut microbiota.</title>
        <authorList>
            <person name="Zou Y."/>
            <person name="Xue W."/>
            <person name="Luo G."/>
        </authorList>
    </citation>
    <scope>NUCLEOTIDE SEQUENCE [LARGE SCALE GENOMIC DNA]</scope>
    <source>
        <strain evidence="1 2">AM35-14</strain>
    </source>
</reference>
<proteinExistence type="predicted"/>
<name>A0A414AFW8_9FIRM</name>
<accession>A0A414AFW8</accession>
<evidence type="ECO:0000313" key="1">
    <source>
        <dbReference type="EMBL" id="RHC46667.1"/>
    </source>
</evidence>
<organism evidence="1 2">
    <name type="scientific">Enterocloster bolteae</name>
    <dbReference type="NCBI Taxonomy" id="208479"/>
    <lineage>
        <taxon>Bacteria</taxon>
        <taxon>Bacillati</taxon>
        <taxon>Bacillota</taxon>
        <taxon>Clostridia</taxon>
        <taxon>Lachnospirales</taxon>
        <taxon>Lachnospiraceae</taxon>
        <taxon>Enterocloster</taxon>
    </lineage>
</organism>
<dbReference type="Proteomes" id="UP000283975">
    <property type="component" value="Unassembled WGS sequence"/>
</dbReference>
<gene>
    <name evidence="1" type="ORF">DW839_30720</name>
</gene>
<protein>
    <submittedName>
        <fullName evidence="1">Uncharacterized protein</fullName>
    </submittedName>
</protein>
<dbReference type="AlphaFoldDB" id="A0A414AFW8"/>
<sequence>MKIDDNIIKRIEQAFGIQLYNWQKDYLLGKRDIIRSGRCNGKTFAYCIKLLLSDGDPIKRRKLCKYADGYGNRYQECFAGYALEINDILMAAGFETRLEK</sequence>